<accession>A0A101S7H0</accession>
<comment type="caution">
    <text evidence="1">The sequence shown here is derived from an EMBL/GenBank/DDBJ whole genome shotgun (WGS) entry which is preliminary data.</text>
</comment>
<evidence type="ECO:0000313" key="2">
    <source>
        <dbReference type="Proteomes" id="UP000053669"/>
    </source>
</evidence>
<evidence type="ECO:0000313" key="1">
    <source>
        <dbReference type="EMBL" id="KUN68889.1"/>
    </source>
</evidence>
<protein>
    <submittedName>
        <fullName evidence="1">Uncharacterized protein</fullName>
    </submittedName>
</protein>
<organism evidence="1 2">
    <name type="scientific">Streptomyces canus</name>
    <dbReference type="NCBI Taxonomy" id="58343"/>
    <lineage>
        <taxon>Bacteria</taxon>
        <taxon>Bacillati</taxon>
        <taxon>Actinomycetota</taxon>
        <taxon>Actinomycetes</taxon>
        <taxon>Kitasatosporales</taxon>
        <taxon>Streptomycetaceae</taxon>
        <taxon>Streptomyces</taxon>
        <taxon>Streptomyces aurantiacus group</taxon>
    </lineage>
</organism>
<dbReference type="Proteomes" id="UP000053669">
    <property type="component" value="Unassembled WGS sequence"/>
</dbReference>
<gene>
    <name evidence="1" type="ORF">AQJ46_20220</name>
</gene>
<reference evidence="1 2" key="1">
    <citation type="submission" date="2015-10" db="EMBL/GenBank/DDBJ databases">
        <title>Draft genome sequence of Streptomyces canus DSM 40017, type strain for the species Streptomyces canus.</title>
        <authorList>
            <person name="Ruckert C."/>
            <person name="Winkler A."/>
            <person name="Kalinowski J."/>
            <person name="Kampfer P."/>
            <person name="Glaeser S."/>
        </authorList>
    </citation>
    <scope>NUCLEOTIDE SEQUENCE [LARGE SCALE GENOMIC DNA]</scope>
    <source>
        <strain evidence="1 2">DSM 40017</strain>
    </source>
</reference>
<dbReference type="EMBL" id="LMWU01000019">
    <property type="protein sequence ID" value="KUN68889.1"/>
    <property type="molecule type" value="Genomic_DNA"/>
</dbReference>
<dbReference type="RefSeq" id="WP_059206944.1">
    <property type="nucleotide sequence ID" value="NZ_KQ948661.1"/>
</dbReference>
<dbReference type="AlphaFoldDB" id="A0A101S7H0"/>
<sequence>MDVGCGGPPVAFDATRTGSASVRGSWLTIGAVARGQVLGAASGVRDAGGGVAPARAAPGRGAATRIDSADAPPSEITAAWRSGPITVRRRTVSDTTRSADATPSGIAAAGGNDRFTARRLTISDTTRSAVVGRNGPVGVLGHVISDTTPRNRSADATATRAAVIWRNGPG</sequence>
<dbReference type="STRING" id="58343.AQJ46_20220"/>
<name>A0A101S7H0_9ACTN</name>
<proteinExistence type="predicted"/>